<evidence type="ECO:0000313" key="6">
    <source>
        <dbReference type="EMBL" id="KAF1803029.1"/>
    </source>
</evidence>
<feature type="compositionally biased region" description="Low complexity" evidence="5">
    <location>
        <begin position="708"/>
        <end position="729"/>
    </location>
</feature>
<reference evidence="6 7" key="1">
    <citation type="submission" date="2019-09" db="EMBL/GenBank/DDBJ databases">
        <authorList>
            <consortium name="DOE Joint Genome Institute"/>
            <person name="Mondo S.J."/>
            <person name="Navarro-Mendoza M.I."/>
            <person name="Perez-Arques C."/>
            <person name="Panchal S."/>
            <person name="Nicolas F.E."/>
            <person name="Ganguly P."/>
            <person name="Pangilinan J."/>
            <person name="Grigoriev I."/>
            <person name="Heitman J."/>
            <person name="Sanya K."/>
            <person name="Garre V."/>
        </authorList>
    </citation>
    <scope>NUCLEOTIDE SEQUENCE [LARGE SCALE GENOMIC DNA]</scope>
    <source>
        <strain evidence="6 7">MU402</strain>
    </source>
</reference>
<dbReference type="InterPro" id="IPR008811">
    <property type="entry name" value="Glycosyl_hydrolases_36"/>
</dbReference>
<feature type="region of interest" description="Disordered" evidence="5">
    <location>
        <begin position="697"/>
        <end position="731"/>
    </location>
</feature>
<evidence type="ECO:0000256" key="2">
    <source>
        <dbReference type="ARBA" id="ARBA00007240"/>
    </source>
</evidence>
<comment type="catalytic activity">
    <reaction evidence="4">
        <text>alpha-D-galactosyl-(1-&gt;3)-1D-myo-inositol + sucrose = raffinose + myo-inositol</text>
        <dbReference type="Rhea" id="RHEA:20161"/>
        <dbReference type="ChEBI" id="CHEBI:16634"/>
        <dbReference type="ChEBI" id="CHEBI:17268"/>
        <dbReference type="ChEBI" id="CHEBI:17505"/>
        <dbReference type="ChEBI" id="CHEBI:17992"/>
        <dbReference type="EC" id="2.4.1.82"/>
    </reaction>
</comment>
<dbReference type="SUPFAM" id="SSF51445">
    <property type="entry name" value="(Trans)glycosidases"/>
    <property type="match status" value="1"/>
</dbReference>
<proteinExistence type="inferred from homology"/>
<gene>
    <name evidence="6" type="ORF">FB192DRAFT_1072663</name>
</gene>
<dbReference type="AlphaFoldDB" id="A0A8H4F2Y3"/>
<evidence type="ECO:0000256" key="1">
    <source>
        <dbReference type="ARBA" id="ARBA00001255"/>
    </source>
</evidence>
<dbReference type="PANTHER" id="PTHR31268">
    <property type="match status" value="1"/>
</dbReference>
<organism evidence="6 7">
    <name type="scientific">Mucor circinelloides f. lusitanicus</name>
    <name type="common">Mucor racemosus var. lusitanicus</name>
    <dbReference type="NCBI Taxonomy" id="29924"/>
    <lineage>
        <taxon>Eukaryota</taxon>
        <taxon>Fungi</taxon>
        <taxon>Fungi incertae sedis</taxon>
        <taxon>Mucoromycota</taxon>
        <taxon>Mucoromycotina</taxon>
        <taxon>Mucoromycetes</taxon>
        <taxon>Mucorales</taxon>
        <taxon>Mucorineae</taxon>
        <taxon>Mucoraceae</taxon>
        <taxon>Mucor</taxon>
    </lineage>
</organism>
<accession>A0A8H4F2Y3</accession>
<comment type="caution">
    <text evidence="6">The sequence shown here is derived from an EMBL/GenBank/DDBJ whole genome shotgun (WGS) entry which is preliminary data.</text>
</comment>
<evidence type="ECO:0000256" key="3">
    <source>
        <dbReference type="ARBA" id="ARBA00023277"/>
    </source>
</evidence>
<dbReference type="GO" id="GO:0047274">
    <property type="term" value="F:galactinol-sucrose galactosyltransferase activity"/>
    <property type="evidence" value="ECO:0007669"/>
    <property type="project" value="UniProtKB-EC"/>
</dbReference>
<evidence type="ECO:0000256" key="5">
    <source>
        <dbReference type="SAM" id="MobiDB-lite"/>
    </source>
</evidence>
<comment type="catalytic activity">
    <reaction evidence="1">
        <text>Hydrolysis of terminal, non-reducing alpha-D-galactose residues in alpha-D-galactosides, including galactose oligosaccharides, galactomannans and galactolipids.</text>
        <dbReference type="EC" id="3.2.1.22"/>
    </reaction>
</comment>
<protein>
    <submittedName>
        <fullName evidence="6">Glycoside hydrolase family 36 protein</fullName>
    </submittedName>
</protein>
<evidence type="ECO:0000313" key="7">
    <source>
        <dbReference type="Proteomes" id="UP000469890"/>
    </source>
</evidence>
<keyword evidence="6" id="KW-0378">Hydrolase</keyword>
<dbReference type="InterPro" id="IPR013785">
    <property type="entry name" value="Aldolase_TIM"/>
</dbReference>
<dbReference type="Gene3D" id="3.20.20.70">
    <property type="entry name" value="Aldolase class I"/>
    <property type="match status" value="1"/>
</dbReference>
<comment type="similarity">
    <text evidence="2">Belongs to the glycosyl hydrolases 36 family.</text>
</comment>
<dbReference type="GO" id="GO:0004557">
    <property type="term" value="F:alpha-galactosidase activity"/>
    <property type="evidence" value="ECO:0007669"/>
    <property type="project" value="UniProtKB-EC"/>
</dbReference>
<dbReference type="PANTHER" id="PTHR31268:SF32">
    <property type="entry name" value="GALACTINOL--SUCROSE GALACTOSYLTRANSFERASE 2-RELATED"/>
    <property type="match status" value="1"/>
</dbReference>
<dbReference type="Pfam" id="PF05691">
    <property type="entry name" value="Raffinose_syn"/>
    <property type="match status" value="2"/>
</dbReference>
<evidence type="ECO:0000256" key="4">
    <source>
        <dbReference type="ARBA" id="ARBA00049426"/>
    </source>
</evidence>
<dbReference type="InterPro" id="IPR017853">
    <property type="entry name" value="GH"/>
</dbReference>
<dbReference type="EMBL" id="JAAECE010000003">
    <property type="protein sequence ID" value="KAF1803029.1"/>
    <property type="molecule type" value="Genomic_DNA"/>
</dbReference>
<sequence>MIGVEHEPSIVLAPDLASSLVIQQYSKRPLRFHCYSLTKRRIELWTSLSPGATWTAIPFVQQNPSSNHYEEYSLQLNTCHLSPGHYEYTLRYSTEPESSDNHDAPSWTWYGRHGQNGRICITAYTTDAPMVPSFASVPQLRFVAKEQDDMAHLWHFRSQPDGSTAQFTLGPLCHPVHRYVCLIRKGSTWLTPVTGTTHFQDRNANEKCQLLLYQDAERGDIHLWMPVCQYADCYLSFGEEGGSVKFHRTPEKDAHLLIVSTAKKRHFTQLVKMALDYYEANIKQAVSGTDGALLDTDAVLLDKLGYCTWNAFGQDVDLTLVKSALDSLREHNIPVAYLMLDDGWQSITEKRQLAGFEACTRKFPDGLSKTLSQLKSEYAFLKHIGVWHALWGYWDGVDQSFAADNQYKWSLDNHQVGIIDDPKAFYDDFYTFLSNSGVDYVKVDNQGSFQELISINDQQKITLWDSYRRAMIDSSDRFLSGRVLHCMALTPHVLLDPILSSKQKSIFRNSDDFFPDVDESHSWHIYANAINALWTAYYPVIGDWDMFQSDHPFAEYHASSRALSGGPIYITDIPGKHNVDLIYKLIAQTKHAGYTILRSSQAPKPTFETVFNNTMATQSLIALYNVHQELPCANQGPKELVARPHYGVCGFWNTGPHEKLAIVSSDLFCNKKLAMVPTVAYAVSGPDRGKIVLLEPSCDHQNDDDNGSIKSVSSNSSNSSGSSSSMISGTDRGSTIPIWKQSHSTSMMARVSGYGSTLVSVSTVQCAGLLSMACLGLLDKFNGTVCIVYTSMVQYQAQQQQPSCPWYATFEAHLSHKSESCGFWVKTHDSLKKRNSRMVSVGLVPGRVRVDGYALDATHWTWCASTGLLTVDMLAAPPPLSEPRMTTKCNGEGFFNDAFRVQVDICKA</sequence>
<dbReference type="Proteomes" id="UP000469890">
    <property type="component" value="Unassembled WGS sequence"/>
</dbReference>
<name>A0A8H4F2Y3_MUCCL</name>
<keyword evidence="3" id="KW-0119">Carbohydrate metabolism</keyword>